<keyword evidence="5" id="KW-0808">Transferase</keyword>
<comment type="pathway">
    <text evidence="3">Sphingolipid metabolism.</text>
</comment>
<evidence type="ECO:0000313" key="11">
    <source>
        <dbReference type="Proteomes" id="UP000254168"/>
    </source>
</evidence>
<dbReference type="Proteomes" id="UP000254168">
    <property type="component" value="Unassembled WGS sequence"/>
</dbReference>
<feature type="transmembrane region" description="Helical" evidence="9">
    <location>
        <begin position="6"/>
        <end position="31"/>
    </location>
</feature>
<dbReference type="PANTHER" id="PTHR12726:SF0">
    <property type="entry name" value="CERAMIDE GLUCOSYLTRANSFERASE"/>
    <property type="match status" value="1"/>
</dbReference>
<sequence>MAGGAVGVVVPIVAATYLAVLMVKTAAVLWVMRGARALPSGGAAIAPQAEVAILQPVLGGDAHLQQVLAANLQALPDAQFFWLLDADDGPGNAVAEALVALHPHVRIARVRVPAAPAGINPKAWKLDHALAHVQAPISLILDDDAQLGAGALARLLQDLADADLVTALPYYQDGSTLAGRLLSQFVNNNAALTYLGWLPFAAPLTINGMCYAARTEQLRAWGGFAALLEQLTDDLAVATLVRERGGRLHQSVAPVAMRTAIPDLASYARQMHRWMLFASILLRRQTVGVGLTIGLLQGLPPLLLLALLVCACVQATWPAVAGVLCTVLLRALLLCLVQWRVTGTVRHRPLLSVVAECLQPLHLLHAALVRTIRWRTRRYRVLPDGRFRAD</sequence>
<organism evidence="10 11">
    <name type="scientific">Xanthomonas euroxanthea</name>
    <dbReference type="NCBI Taxonomy" id="2259622"/>
    <lineage>
        <taxon>Bacteria</taxon>
        <taxon>Pseudomonadati</taxon>
        <taxon>Pseudomonadota</taxon>
        <taxon>Gammaproteobacteria</taxon>
        <taxon>Lysobacterales</taxon>
        <taxon>Lysobacteraceae</taxon>
        <taxon>Xanthomonas</taxon>
    </lineage>
</organism>
<comment type="pathway">
    <text evidence="2">Lipid metabolism; sphingolipid metabolism.</text>
</comment>
<evidence type="ECO:0000256" key="3">
    <source>
        <dbReference type="ARBA" id="ARBA00004991"/>
    </source>
</evidence>
<feature type="transmembrane region" description="Helical" evidence="9">
    <location>
        <begin position="302"/>
        <end position="329"/>
    </location>
</feature>
<dbReference type="GO" id="GO:0008120">
    <property type="term" value="F:ceramide glucosyltransferase activity"/>
    <property type="evidence" value="ECO:0007669"/>
    <property type="project" value="TreeGrafter"/>
</dbReference>
<protein>
    <submittedName>
        <fullName evidence="10">Ceramide glucosyltransferase</fullName>
    </submittedName>
</protein>
<reference evidence="10 11" key="1">
    <citation type="submission" date="2018-06" db="EMBL/GenBank/DDBJ databases">
        <authorList>
            <person name="Pothier F. J."/>
        </authorList>
    </citation>
    <scope>NUCLEOTIDE SEQUENCE [LARGE SCALE GENOMIC DNA]</scope>
    <source>
        <strain evidence="10 11">CPBF 424</strain>
    </source>
</reference>
<accession>A0AA46CA27</accession>
<evidence type="ECO:0000256" key="7">
    <source>
        <dbReference type="ARBA" id="ARBA00022989"/>
    </source>
</evidence>
<dbReference type="AlphaFoldDB" id="A0AA46CA27"/>
<evidence type="ECO:0000256" key="4">
    <source>
        <dbReference type="ARBA" id="ARBA00022676"/>
    </source>
</evidence>
<keyword evidence="7 9" id="KW-1133">Transmembrane helix</keyword>
<dbReference type="Gene3D" id="3.90.550.10">
    <property type="entry name" value="Spore Coat Polysaccharide Biosynthesis Protein SpsA, Chain A"/>
    <property type="match status" value="1"/>
</dbReference>
<keyword evidence="8 9" id="KW-0472">Membrane</keyword>
<evidence type="ECO:0000256" key="5">
    <source>
        <dbReference type="ARBA" id="ARBA00022679"/>
    </source>
</evidence>
<keyword evidence="6 9" id="KW-0812">Transmembrane</keyword>
<evidence type="ECO:0000256" key="2">
    <source>
        <dbReference type="ARBA" id="ARBA00004760"/>
    </source>
</evidence>
<dbReference type="Pfam" id="PF13506">
    <property type="entry name" value="Glyco_transf_21"/>
    <property type="match status" value="1"/>
</dbReference>
<evidence type="ECO:0000256" key="1">
    <source>
        <dbReference type="ARBA" id="ARBA00004141"/>
    </source>
</evidence>
<proteinExistence type="predicted"/>
<evidence type="ECO:0000313" key="10">
    <source>
        <dbReference type="EMBL" id="SUZ29047.1"/>
    </source>
</evidence>
<keyword evidence="11" id="KW-1185">Reference proteome</keyword>
<evidence type="ECO:0000256" key="8">
    <source>
        <dbReference type="ARBA" id="ARBA00023136"/>
    </source>
</evidence>
<keyword evidence="4" id="KW-0328">Glycosyltransferase</keyword>
<dbReference type="InterPro" id="IPR029044">
    <property type="entry name" value="Nucleotide-diphossugar_trans"/>
</dbReference>
<dbReference type="GO" id="GO:0016020">
    <property type="term" value="C:membrane"/>
    <property type="evidence" value="ECO:0007669"/>
    <property type="project" value="UniProtKB-SubCell"/>
</dbReference>
<dbReference type="SUPFAM" id="SSF53448">
    <property type="entry name" value="Nucleotide-diphospho-sugar transferases"/>
    <property type="match status" value="1"/>
</dbReference>
<evidence type="ECO:0000256" key="9">
    <source>
        <dbReference type="SAM" id="Phobius"/>
    </source>
</evidence>
<dbReference type="PANTHER" id="PTHR12726">
    <property type="entry name" value="CERAMIDE GLUCOSYLTRANSFERASE"/>
    <property type="match status" value="1"/>
</dbReference>
<evidence type="ECO:0000256" key="6">
    <source>
        <dbReference type="ARBA" id="ARBA00022692"/>
    </source>
</evidence>
<dbReference type="GO" id="GO:0006679">
    <property type="term" value="P:glucosylceramide biosynthetic process"/>
    <property type="evidence" value="ECO:0007669"/>
    <property type="project" value="TreeGrafter"/>
</dbReference>
<name>A0AA46CA27_9XANT</name>
<comment type="subcellular location">
    <subcellularLocation>
        <location evidence="1">Membrane</location>
        <topology evidence="1">Multi-pass membrane protein</topology>
    </subcellularLocation>
</comment>
<gene>
    <name evidence="10" type="ORF">CPBF424_28790</name>
</gene>
<dbReference type="EMBL" id="UIHB01000005">
    <property type="protein sequence ID" value="SUZ29047.1"/>
    <property type="molecule type" value="Genomic_DNA"/>
</dbReference>
<comment type="caution">
    <text evidence="10">The sequence shown here is derived from an EMBL/GenBank/DDBJ whole genome shotgun (WGS) entry which is preliminary data.</text>
</comment>
<dbReference type="InterPro" id="IPR025993">
    <property type="entry name" value="Ceramide_glucosylTrfase"/>
</dbReference>